<comment type="cofactor">
    <cofactor evidence="1">
        <name>FAD</name>
        <dbReference type="ChEBI" id="CHEBI:57692"/>
    </cofactor>
</comment>
<dbReference type="PANTHER" id="PTHR43014">
    <property type="entry name" value="MERCURIC REDUCTASE"/>
    <property type="match status" value="1"/>
</dbReference>
<dbReference type="RefSeq" id="WP_168450290.1">
    <property type="nucleotide sequence ID" value="NZ_JAAWWK010000003.1"/>
</dbReference>
<feature type="domain" description="VTT" evidence="13">
    <location>
        <begin position="67"/>
        <end position="183"/>
    </location>
</feature>
<evidence type="ECO:0000256" key="9">
    <source>
        <dbReference type="RuleBase" id="RU003691"/>
    </source>
</evidence>
<evidence type="ECO:0000256" key="5">
    <source>
        <dbReference type="ARBA" id="ARBA00022857"/>
    </source>
</evidence>
<evidence type="ECO:0000256" key="7">
    <source>
        <dbReference type="ARBA" id="ARBA00023157"/>
    </source>
</evidence>
<proteinExistence type="inferred from homology"/>
<evidence type="ECO:0000256" key="4">
    <source>
        <dbReference type="ARBA" id="ARBA00022827"/>
    </source>
</evidence>
<dbReference type="PRINTS" id="PR00411">
    <property type="entry name" value="PNDRDTASEI"/>
</dbReference>
<feature type="transmembrane region" description="Helical" evidence="10">
    <location>
        <begin position="163"/>
        <end position="181"/>
    </location>
</feature>
<name>A0ABX1GEX2_9GAMM</name>
<evidence type="ECO:0000256" key="10">
    <source>
        <dbReference type="SAM" id="Phobius"/>
    </source>
</evidence>
<evidence type="ECO:0000259" key="12">
    <source>
        <dbReference type="Pfam" id="PF07992"/>
    </source>
</evidence>
<keyword evidence="15" id="KW-1185">Reference proteome</keyword>
<dbReference type="InterPro" id="IPR032816">
    <property type="entry name" value="VTT_dom"/>
</dbReference>
<keyword evidence="4 9" id="KW-0274">FAD</keyword>
<keyword evidence="5" id="KW-0521">NADP</keyword>
<organism evidence="14 15">
    <name type="scientific">Spongiibacter thalassae</name>
    <dbReference type="NCBI Taxonomy" id="2721624"/>
    <lineage>
        <taxon>Bacteria</taxon>
        <taxon>Pseudomonadati</taxon>
        <taxon>Pseudomonadota</taxon>
        <taxon>Gammaproteobacteria</taxon>
        <taxon>Cellvibrionales</taxon>
        <taxon>Spongiibacteraceae</taxon>
        <taxon>Spongiibacter</taxon>
    </lineage>
</organism>
<dbReference type="InterPro" id="IPR004099">
    <property type="entry name" value="Pyr_nucl-diS_OxRdtase_dimer"/>
</dbReference>
<evidence type="ECO:0000256" key="3">
    <source>
        <dbReference type="ARBA" id="ARBA00022630"/>
    </source>
</evidence>
<protein>
    <submittedName>
        <fullName evidence="14">FAD-dependent oxidoreductase</fullName>
    </submittedName>
</protein>
<dbReference type="InterPro" id="IPR016156">
    <property type="entry name" value="FAD/NAD-linked_Rdtase_dimer_sf"/>
</dbReference>
<evidence type="ECO:0000256" key="6">
    <source>
        <dbReference type="ARBA" id="ARBA00023002"/>
    </source>
</evidence>
<comment type="similarity">
    <text evidence="2 9">Belongs to the class-I pyridine nucleotide-disulfide oxidoreductase family.</text>
</comment>
<dbReference type="InterPro" id="IPR036188">
    <property type="entry name" value="FAD/NAD-bd_sf"/>
</dbReference>
<keyword evidence="6 9" id="KW-0560">Oxidoreductase</keyword>
<dbReference type="Pfam" id="PF09335">
    <property type="entry name" value="VTT_dom"/>
    <property type="match status" value="1"/>
</dbReference>
<feature type="transmembrane region" description="Helical" evidence="10">
    <location>
        <begin position="50"/>
        <end position="74"/>
    </location>
</feature>
<evidence type="ECO:0000256" key="8">
    <source>
        <dbReference type="ARBA" id="ARBA00023284"/>
    </source>
</evidence>
<evidence type="ECO:0000256" key="1">
    <source>
        <dbReference type="ARBA" id="ARBA00001974"/>
    </source>
</evidence>
<accession>A0ABX1GEX2</accession>
<gene>
    <name evidence="14" type="ORF">HCU74_09975</name>
</gene>
<keyword evidence="10" id="KW-0472">Membrane</keyword>
<keyword evidence="8 9" id="KW-0676">Redox-active center</keyword>
<dbReference type="Gene3D" id="3.50.50.60">
    <property type="entry name" value="FAD/NAD(P)-binding domain"/>
    <property type="match status" value="2"/>
</dbReference>
<evidence type="ECO:0000313" key="14">
    <source>
        <dbReference type="EMBL" id="NKI17749.1"/>
    </source>
</evidence>
<dbReference type="Pfam" id="PF07992">
    <property type="entry name" value="Pyr_redox_2"/>
    <property type="match status" value="1"/>
</dbReference>
<dbReference type="EMBL" id="JAAWWK010000003">
    <property type="protein sequence ID" value="NKI17749.1"/>
    <property type="molecule type" value="Genomic_DNA"/>
</dbReference>
<dbReference type="InterPro" id="IPR023753">
    <property type="entry name" value="FAD/NAD-binding_dom"/>
</dbReference>
<dbReference type="PRINTS" id="PR00368">
    <property type="entry name" value="FADPNR"/>
</dbReference>
<keyword evidence="10" id="KW-0812">Transmembrane</keyword>
<evidence type="ECO:0000256" key="2">
    <source>
        <dbReference type="ARBA" id="ARBA00007532"/>
    </source>
</evidence>
<evidence type="ECO:0000313" key="15">
    <source>
        <dbReference type="Proteomes" id="UP000765845"/>
    </source>
</evidence>
<feature type="transmembrane region" description="Helical" evidence="10">
    <location>
        <begin position="131"/>
        <end position="151"/>
    </location>
</feature>
<feature type="transmembrane region" description="Helical" evidence="10">
    <location>
        <begin position="86"/>
        <end position="108"/>
    </location>
</feature>
<dbReference type="Gene3D" id="3.30.390.30">
    <property type="match status" value="1"/>
</dbReference>
<dbReference type="InterPro" id="IPR012999">
    <property type="entry name" value="Pyr_OxRdtase_I_AS"/>
</dbReference>
<keyword evidence="10" id="KW-1133">Transmembrane helix</keyword>
<feature type="domain" description="Pyridine nucleotide-disulphide oxidoreductase dimerisation" evidence="11">
    <location>
        <begin position="583"/>
        <end position="691"/>
    </location>
</feature>
<keyword evidence="7" id="KW-1015">Disulfide bond</keyword>
<sequence length="717" mass="78284">MAKKWGLVAALVLLVALFFFSGAAQFLDLSSLKALRGEFAQWQLAHPGLFLAAFFLCYVAVTALSLPGAVILTLGAGAFFGLSQGFLVASFASTLGACCAFLCARFIARDWVAQRFSSSLKKIDQGIAREGALYLFSLRLVPLFPFFLINLVMGLTNMPLRRFYWVSQLGMVPGTLVYVNAGRSLSEIDGLSGILSPGLIASFVMLGIFPLLAKRIVEALKRRRVYKGWSRPQRFDRNLLVIGGGAAGLVSAYIGATVRAKVTLVEAGAMGGDCLNTGCVPSKALIKAASVVHQYRRAERYGLQVGGSVDLPRVMERVRRAIADIEPHDSVERYTGLGVDVVQGYARLVDPWTVEIRRQNGELQRLTAASVVIASGAEPVVPPLPGLETAPFVTSETLWQRLESYAKAPERVVVLGGGPIGCELSQALQRLGSAVVQVEMAPRLLLREDAEVSAFAEHCLRREGVEVLTNTPALRCEFNDAEHCLVVDDSVAGERTIPFDLLVCAVGRRPRLRGFGLEELGVPAHSALETNQYLQTRFPHIYAAGDVAGPYQFTHVAAHQAWYASVNALFGRFKRFAVDYRVIPAVTYLDPEIARVGLNEAEAGEQGIAYDVTRYDIADLDRALCDDRAEGFVKILTSPGRDRILGVTIVGANAGELLAEYVLAMKHGLGLGKVLATIHSYPTYSEANKYAAGEWRKARQPERLLGWLQRYFSWRLK</sequence>
<feature type="domain" description="FAD/NAD(P)-binding" evidence="12">
    <location>
        <begin position="238"/>
        <end position="561"/>
    </location>
</feature>
<feature type="transmembrane region" description="Helical" evidence="10">
    <location>
        <begin position="238"/>
        <end position="256"/>
    </location>
</feature>
<reference evidence="14 15" key="1">
    <citation type="submission" date="2020-04" db="EMBL/GenBank/DDBJ databases">
        <authorList>
            <person name="Yoon J."/>
        </authorList>
    </citation>
    <scope>NUCLEOTIDE SEQUENCE [LARGE SCALE GENOMIC DNA]</scope>
    <source>
        <strain evidence="14 15">KMU-166</strain>
    </source>
</reference>
<dbReference type="PROSITE" id="PS00076">
    <property type="entry name" value="PYRIDINE_REDOX_1"/>
    <property type="match status" value="1"/>
</dbReference>
<evidence type="ECO:0000259" key="13">
    <source>
        <dbReference type="Pfam" id="PF09335"/>
    </source>
</evidence>
<dbReference type="SUPFAM" id="SSF55424">
    <property type="entry name" value="FAD/NAD-linked reductases, dimerisation (C-terminal) domain"/>
    <property type="match status" value="1"/>
</dbReference>
<dbReference type="Pfam" id="PF02852">
    <property type="entry name" value="Pyr_redox_dim"/>
    <property type="match status" value="1"/>
</dbReference>
<comment type="caution">
    <text evidence="14">The sequence shown here is derived from an EMBL/GenBank/DDBJ whole genome shotgun (WGS) entry which is preliminary data.</text>
</comment>
<dbReference type="SUPFAM" id="SSF51905">
    <property type="entry name" value="FAD/NAD(P)-binding domain"/>
    <property type="match status" value="1"/>
</dbReference>
<evidence type="ECO:0000259" key="11">
    <source>
        <dbReference type="Pfam" id="PF02852"/>
    </source>
</evidence>
<dbReference type="Proteomes" id="UP000765845">
    <property type="component" value="Unassembled WGS sequence"/>
</dbReference>
<dbReference type="PANTHER" id="PTHR43014:SF2">
    <property type="entry name" value="MERCURIC REDUCTASE"/>
    <property type="match status" value="1"/>
</dbReference>
<feature type="transmembrane region" description="Helical" evidence="10">
    <location>
        <begin position="193"/>
        <end position="217"/>
    </location>
</feature>
<keyword evidence="3 9" id="KW-0285">Flavoprotein</keyword>